<evidence type="ECO:0000313" key="6">
    <source>
        <dbReference type="EMBL" id="CAB3694930.1"/>
    </source>
</evidence>
<dbReference type="SUPFAM" id="SSF52540">
    <property type="entry name" value="P-loop containing nucleoside triphosphate hydrolases"/>
    <property type="match status" value="1"/>
</dbReference>
<keyword evidence="2" id="KW-0547">Nucleotide-binding</keyword>
<evidence type="ECO:0000313" key="8">
    <source>
        <dbReference type="Proteomes" id="UP000235659"/>
    </source>
</evidence>
<dbReference type="RefSeq" id="WP_102633125.1">
    <property type="nucleotide sequence ID" value="NZ_CADIJZ010000011.1"/>
</dbReference>
<dbReference type="EMBL" id="PNXY01000010">
    <property type="protein sequence ID" value="PMS29973.1"/>
    <property type="molecule type" value="Genomic_DNA"/>
</dbReference>
<dbReference type="GO" id="GO:0030687">
    <property type="term" value="C:preribosome, large subunit precursor"/>
    <property type="evidence" value="ECO:0007669"/>
    <property type="project" value="TreeGrafter"/>
</dbReference>
<dbReference type="GO" id="GO:0005524">
    <property type="term" value="F:ATP binding"/>
    <property type="evidence" value="ECO:0007669"/>
    <property type="project" value="UniProtKB-KW"/>
</dbReference>
<dbReference type="OrthoDB" id="9808317at2"/>
<evidence type="ECO:0000256" key="3">
    <source>
        <dbReference type="ARBA" id="ARBA00022840"/>
    </source>
</evidence>
<dbReference type="Proteomes" id="UP000494205">
    <property type="component" value="Unassembled WGS sequence"/>
</dbReference>
<dbReference type="InterPro" id="IPR011704">
    <property type="entry name" value="ATPase_dyneun-rel_AAA"/>
</dbReference>
<accession>A0A2N7WKP8</accession>
<dbReference type="PANTHER" id="PTHR48103">
    <property type="entry name" value="MIDASIN-RELATED"/>
    <property type="match status" value="1"/>
</dbReference>
<evidence type="ECO:0000259" key="4">
    <source>
        <dbReference type="Pfam" id="PF07728"/>
    </source>
</evidence>
<keyword evidence="8" id="KW-1185">Reference proteome</keyword>
<organism evidence="6 9">
    <name type="scientific">Paraburkholderia rhynchosiae</name>
    <dbReference type="NCBI Taxonomy" id="487049"/>
    <lineage>
        <taxon>Bacteria</taxon>
        <taxon>Pseudomonadati</taxon>
        <taxon>Pseudomonadota</taxon>
        <taxon>Betaproteobacteria</taxon>
        <taxon>Burkholderiales</taxon>
        <taxon>Burkholderiaceae</taxon>
        <taxon>Paraburkholderia</taxon>
    </lineage>
</organism>
<feature type="domain" description="CbbQ/NirQ/NorQ C-terminal" evidence="5">
    <location>
        <begin position="330"/>
        <end position="399"/>
    </location>
</feature>
<dbReference type="Pfam" id="PF07728">
    <property type="entry name" value="AAA_5"/>
    <property type="match status" value="1"/>
</dbReference>
<dbReference type="Pfam" id="PF08406">
    <property type="entry name" value="CbbQ_C"/>
    <property type="match status" value="1"/>
</dbReference>
<dbReference type="EMBL" id="CADIJZ010000011">
    <property type="protein sequence ID" value="CAB3694930.1"/>
    <property type="molecule type" value="Genomic_DNA"/>
</dbReference>
<dbReference type="InterPro" id="IPR027417">
    <property type="entry name" value="P-loop_NTPase"/>
</dbReference>
<evidence type="ECO:0000313" key="7">
    <source>
        <dbReference type="EMBL" id="PMS29973.1"/>
    </source>
</evidence>
<dbReference type="GO" id="GO:0016887">
    <property type="term" value="F:ATP hydrolysis activity"/>
    <property type="evidence" value="ECO:0007669"/>
    <property type="project" value="InterPro"/>
</dbReference>
<reference evidence="7 8" key="1">
    <citation type="submission" date="2018-01" db="EMBL/GenBank/DDBJ databases">
        <title>Whole genome analyses suggest that Burkholderia sensu lato contains two further novel genera in the rhizoxinica-symbiotica group Mycetohabitans gen. nov., and Trinickia gen. nov.: implications for the evolution of diazotrophy and nodulation in the Burkholderiaceae.</title>
        <authorList>
            <person name="Estrada-de los Santos P."/>
            <person name="Palmer M."/>
            <person name="Chavez-Ramirez B."/>
            <person name="Beukes C."/>
            <person name="Steenkamp E.T."/>
            <person name="Hirsch A.M."/>
            <person name="Manyaka P."/>
            <person name="Maluk M."/>
            <person name="Lafos M."/>
            <person name="Crook M."/>
            <person name="Gross E."/>
            <person name="Simon M.F."/>
            <person name="Bueno dos Reis Junior F."/>
            <person name="Poole P.S."/>
            <person name="Venter S.N."/>
            <person name="James E.K."/>
        </authorList>
    </citation>
    <scope>NUCLEOTIDE SEQUENCE [LARGE SCALE GENOMIC DNA]</scope>
    <source>
        <strain evidence="7 8">WSM 3937</strain>
    </source>
</reference>
<evidence type="ECO:0000256" key="1">
    <source>
        <dbReference type="ARBA" id="ARBA00009417"/>
    </source>
</evidence>
<protein>
    <submittedName>
        <fullName evidence="7">AAA family ATPase</fullName>
    </submittedName>
</protein>
<keyword evidence="3" id="KW-0067">ATP-binding</keyword>
<dbReference type="Proteomes" id="UP000235659">
    <property type="component" value="Unassembled WGS sequence"/>
</dbReference>
<dbReference type="AlphaFoldDB" id="A0A2N7WKP8"/>
<dbReference type="InterPro" id="IPR013615">
    <property type="entry name" value="CbbQ_C"/>
</dbReference>
<gene>
    <name evidence="7" type="ORF">C0Z16_16130</name>
    <name evidence="6" type="ORF">LMG27174_03364</name>
</gene>
<evidence type="ECO:0000259" key="5">
    <source>
        <dbReference type="Pfam" id="PF08406"/>
    </source>
</evidence>
<name>A0A2N7WKP8_9BURK</name>
<evidence type="ECO:0000256" key="2">
    <source>
        <dbReference type="ARBA" id="ARBA00022741"/>
    </source>
</evidence>
<reference evidence="6 9" key="2">
    <citation type="submission" date="2020-04" db="EMBL/GenBank/DDBJ databases">
        <authorList>
            <person name="De Canck E."/>
        </authorList>
    </citation>
    <scope>NUCLEOTIDE SEQUENCE [LARGE SCALE GENOMIC DNA]</scope>
    <source>
        <strain evidence="6 9">LMG 27174</strain>
    </source>
</reference>
<sequence>MNAPDLIEDEYLGHYRRATETGAQWWRVTVADRPETYRLEHGVDEGDRPGAVDMDLVVDAENLRAKLKKWRREGFAMQSADAAGETSASAADRLAFMPELQRAAALASAAKHRQREEHETSVRIGHVDVRCGVDNPLVPRINPAYLFSMRFNDILEDIVENRRVMLIGHTGAGKTSLIEQVAARSHHGVLRSNMNGQTTVGDFVGFWTVKGGETLWVDGVLPTAMREGLWLIVDEIDFAEPSILAALTAVLEPHGRLVLKEKGNEIVAPHPSFRLFATANAVGAMSQFRHLYQGANLMNEAFLDRWRVYLLDYLSPAEETDVLIRTLAPHMTRALAATLAAIAADCRAAFAREDLSSAFSTRRLLDWAELMLRTGDPERAAGPAIYAKVSPEDAALIRGIIRHHIAPAG</sequence>
<evidence type="ECO:0000313" key="9">
    <source>
        <dbReference type="Proteomes" id="UP000494205"/>
    </source>
</evidence>
<dbReference type="PANTHER" id="PTHR48103:SF2">
    <property type="entry name" value="MIDASIN"/>
    <property type="match status" value="1"/>
</dbReference>
<dbReference type="Gene3D" id="3.40.50.300">
    <property type="entry name" value="P-loop containing nucleotide triphosphate hydrolases"/>
    <property type="match status" value="1"/>
</dbReference>
<dbReference type="GO" id="GO:0000027">
    <property type="term" value="P:ribosomal large subunit assembly"/>
    <property type="evidence" value="ECO:0007669"/>
    <property type="project" value="TreeGrafter"/>
</dbReference>
<feature type="domain" description="ATPase dynein-related AAA" evidence="4">
    <location>
        <begin position="164"/>
        <end position="283"/>
    </location>
</feature>
<proteinExistence type="inferred from homology"/>
<comment type="similarity">
    <text evidence="1">Belongs to the CbbQ/NirQ/NorQ/GpvN family.</text>
</comment>